<gene>
    <name evidence="1" type="ORF">MM239_08500</name>
</gene>
<proteinExistence type="predicted"/>
<evidence type="ECO:0000313" key="2">
    <source>
        <dbReference type="Proteomes" id="UP001165489"/>
    </source>
</evidence>
<sequence>MVEVFATNIYSLGQAKSLEVTIAKRFPTYIVNFDLEDCDRILRVENQSLIESHTLAEIASSLSIVIRVLEDS</sequence>
<name>A0ABS9UZ40_9BACT</name>
<accession>A0ABS9UZ40</accession>
<protein>
    <submittedName>
        <fullName evidence="1">Uncharacterized protein</fullName>
    </submittedName>
</protein>
<keyword evidence="2" id="KW-1185">Reference proteome</keyword>
<organism evidence="1 2">
    <name type="scientific">Belliella filtrata</name>
    <dbReference type="NCBI Taxonomy" id="2923435"/>
    <lineage>
        <taxon>Bacteria</taxon>
        <taxon>Pseudomonadati</taxon>
        <taxon>Bacteroidota</taxon>
        <taxon>Cytophagia</taxon>
        <taxon>Cytophagales</taxon>
        <taxon>Cyclobacteriaceae</taxon>
        <taxon>Belliella</taxon>
    </lineage>
</organism>
<dbReference type="EMBL" id="JAKZGP010000017">
    <property type="protein sequence ID" value="MCH7409431.1"/>
    <property type="molecule type" value="Genomic_DNA"/>
</dbReference>
<reference evidence="1" key="1">
    <citation type="submission" date="2022-03" db="EMBL/GenBank/DDBJ databases">
        <title>De novo assembled genomes of Belliella spp. (Cyclobacteriaceae) strains.</title>
        <authorList>
            <person name="Szabo A."/>
            <person name="Korponai K."/>
            <person name="Felfoldi T."/>
        </authorList>
    </citation>
    <scope>NUCLEOTIDE SEQUENCE</scope>
    <source>
        <strain evidence="1">DSM 111904</strain>
    </source>
</reference>
<dbReference type="RefSeq" id="WP_241347778.1">
    <property type="nucleotide sequence ID" value="NZ_JAKZGP010000017.1"/>
</dbReference>
<comment type="caution">
    <text evidence="1">The sequence shown here is derived from an EMBL/GenBank/DDBJ whole genome shotgun (WGS) entry which is preliminary data.</text>
</comment>
<evidence type="ECO:0000313" key="1">
    <source>
        <dbReference type="EMBL" id="MCH7409431.1"/>
    </source>
</evidence>
<dbReference type="Proteomes" id="UP001165489">
    <property type="component" value="Unassembled WGS sequence"/>
</dbReference>